<organism evidence="6 7">
    <name type="scientific">Silvanigrella paludirubra</name>
    <dbReference type="NCBI Taxonomy" id="2499159"/>
    <lineage>
        <taxon>Bacteria</taxon>
        <taxon>Pseudomonadati</taxon>
        <taxon>Bdellovibrionota</taxon>
        <taxon>Oligoflexia</taxon>
        <taxon>Silvanigrellales</taxon>
        <taxon>Silvanigrellaceae</taxon>
        <taxon>Silvanigrella</taxon>
    </lineage>
</organism>
<dbReference type="PROSITE" id="PS50893">
    <property type="entry name" value="ABC_TRANSPORTER_2"/>
    <property type="match status" value="1"/>
</dbReference>
<dbReference type="InterPro" id="IPR003439">
    <property type="entry name" value="ABC_transporter-like_ATP-bd"/>
</dbReference>
<dbReference type="EMBL" id="WFLM01000003">
    <property type="protein sequence ID" value="KAB8038799.1"/>
    <property type="molecule type" value="Genomic_DNA"/>
</dbReference>
<protein>
    <submittedName>
        <fullName evidence="6">ATP-binding cassette domain-containing protein</fullName>
    </submittedName>
</protein>
<dbReference type="PROSITE" id="PS00211">
    <property type="entry name" value="ABC_TRANSPORTER_1"/>
    <property type="match status" value="1"/>
</dbReference>
<name>A0A6N6VVP6_9BACT</name>
<accession>A0A6N6VVP6</accession>
<evidence type="ECO:0000256" key="1">
    <source>
        <dbReference type="ARBA" id="ARBA00005417"/>
    </source>
</evidence>
<proteinExistence type="inferred from homology"/>
<dbReference type="RefSeq" id="WP_153420140.1">
    <property type="nucleotide sequence ID" value="NZ_WFLM01000003.1"/>
</dbReference>
<dbReference type="SMART" id="SM00382">
    <property type="entry name" value="AAA"/>
    <property type="match status" value="1"/>
</dbReference>
<dbReference type="InterPro" id="IPR003593">
    <property type="entry name" value="AAA+_ATPase"/>
</dbReference>
<evidence type="ECO:0000259" key="5">
    <source>
        <dbReference type="PROSITE" id="PS50893"/>
    </source>
</evidence>
<dbReference type="PANTHER" id="PTHR42734">
    <property type="entry name" value="METAL TRANSPORT SYSTEM ATP-BINDING PROTEIN TM_0124-RELATED"/>
    <property type="match status" value="1"/>
</dbReference>
<dbReference type="PANTHER" id="PTHR42734:SF17">
    <property type="entry name" value="METAL TRANSPORT SYSTEM ATP-BINDING PROTEIN TM_0124-RELATED"/>
    <property type="match status" value="1"/>
</dbReference>
<dbReference type="SUPFAM" id="SSF52540">
    <property type="entry name" value="P-loop containing nucleoside triphosphate hydrolases"/>
    <property type="match status" value="1"/>
</dbReference>
<dbReference type="InterPro" id="IPR050153">
    <property type="entry name" value="Metal_Ion_Import_ABC"/>
</dbReference>
<dbReference type="Proteomes" id="UP000437748">
    <property type="component" value="Unassembled WGS sequence"/>
</dbReference>
<keyword evidence="7" id="KW-1185">Reference proteome</keyword>
<feature type="domain" description="ABC transporter" evidence="5">
    <location>
        <begin position="6"/>
        <end position="242"/>
    </location>
</feature>
<reference evidence="6 7" key="1">
    <citation type="submission" date="2019-10" db="EMBL/GenBank/DDBJ databases">
        <title>New species of Slilvanegrellaceae.</title>
        <authorList>
            <person name="Pitt A."/>
            <person name="Hahn M.W."/>
        </authorList>
    </citation>
    <scope>NUCLEOTIDE SEQUENCE [LARGE SCALE GENOMIC DNA]</scope>
    <source>
        <strain evidence="6 7">SP-Ram-0.45-NSY-1</strain>
    </source>
</reference>
<evidence type="ECO:0000256" key="2">
    <source>
        <dbReference type="ARBA" id="ARBA00022448"/>
    </source>
</evidence>
<evidence type="ECO:0000256" key="4">
    <source>
        <dbReference type="ARBA" id="ARBA00022840"/>
    </source>
</evidence>
<evidence type="ECO:0000313" key="7">
    <source>
        <dbReference type="Proteomes" id="UP000437748"/>
    </source>
</evidence>
<keyword evidence="4 6" id="KW-0067">ATP-binding</keyword>
<sequence>MTPIFLKSLDLAYAVKSGKILFRNVSFEFTGGDIICLLGNNGAGKSTLLKVCAGLLEPSYGQVSLLKSQDDLLKSHKNRKSISWLPQQLIRPENFNVIEFISLSDFLNRNTSYLSNELSIDYDNILRDFDLMHLKNTELVDLSGGEWKRVQLARIWASKAKVLFLDEPESDLDARHKHDLIYKCKLYARENQSIIFITSHDLFFAREIANKICALSDGLWVWNSDSDFFWRSNIVQKLYGIRNSLE</sequence>
<dbReference type="Gene3D" id="3.40.50.300">
    <property type="entry name" value="P-loop containing nucleotide triphosphate hydrolases"/>
    <property type="match status" value="1"/>
</dbReference>
<dbReference type="InterPro" id="IPR017871">
    <property type="entry name" value="ABC_transporter-like_CS"/>
</dbReference>
<comment type="caution">
    <text evidence="6">The sequence shown here is derived from an EMBL/GenBank/DDBJ whole genome shotgun (WGS) entry which is preliminary data.</text>
</comment>
<keyword evidence="3" id="KW-0547">Nucleotide-binding</keyword>
<evidence type="ECO:0000256" key="3">
    <source>
        <dbReference type="ARBA" id="ARBA00022741"/>
    </source>
</evidence>
<dbReference type="OrthoDB" id="9806726at2"/>
<evidence type="ECO:0000313" key="6">
    <source>
        <dbReference type="EMBL" id="KAB8038799.1"/>
    </source>
</evidence>
<dbReference type="GO" id="GO:0016887">
    <property type="term" value="F:ATP hydrolysis activity"/>
    <property type="evidence" value="ECO:0007669"/>
    <property type="project" value="InterPro"/>
</dbReference>
<gene>
    <name evidence="6" type="ORF">GCL60_08015</name>
</gene>
<dbReference type="Pfam" id="PF00005">
    <property type="entry name" value="ABC_tran"/>
    <property type="match status" value="1"/>
</dbReference>
<dbReference type="GO" id="GO:0005524">
    <property type="term" value="F:ATP binding"/>
    <property type="evidence" value="ECO:0007669"/>
    <property type="project" value="UniProtKB-KW"/>
</dbReference>
<dbReference type="InterPro" id="IPR027417">
    <property type="entry name" value="P-loop_NTPase"/>
</dbReference>
<comment type="similarity">
    <text evidence="1">Belongs to the ABC transporter superfamily.</text>
</comment>
<keyword evidence="2" id="KW-0813">Transport</keyword>
<dbReference type="AlphaFoldDB" id="A0A6N6VVP6"/>